<dbReference type="InterPro" id="IPR001509">
    <property type="entry name" value="Epimerase_deHydtase"/>
</dbReference>
<dbReference type="Proteomes" id="UP000298210">
    <property type="component" value="Unassembled WGS sequence"/>
</dbReference>
<feature type="domain" description="NAD-dependent epimerase/dehydratase" evidence="1">
    <location>
        <begin position="4"/>
        <end position="209"/>
    </location>
</feature>
<dbReference type="GO" id="GO:0005737">
    <property type="term" value="C:cytoplasm"/>
    <property type="evidence" value="ECO:0007669"/>
    <property type="project" value="TreeGrafter"/>
</dbReference>
<dbReference type="Gene3D" id="3.40.50.720">
    <property type="entry name" value="NAD(P)-binding Rossmann-like Domain"/>
    <property type="match status" value="1"/>
</dbReference>
<dbReference type="AlphaFoldDB" id="A0A4Y7WNA3"/>
<sequence length="313" mass="35590">MKQVTVLGATGGVGYALTKELLSRGIEVVAFARTKSKLTALFGEEKKVKLISGNVLNETDLIEAIRGSDAVYHAVNFPYQQWEKKQMVFLNRLIALAENINISLILCDNIYAYGDKDSYVAETSKKEPSTKKGNIRLEMEQRLLESTIPTLIVHLPDLYGPNAVNTLLHETLRNAVIGKKANYIGCPTVEREFLYTLDAAKAIVELSLRSRVYNQVWNVSGVLIRGKDLFQLIRRETRTTKEFRVVKKRMIQFLGIFSPQMRELVEMMYLTERPVYLNGEKLAKELDSWLTTSFKIGLRETIDGLRNESIHTL</sequence>
<accession>A0A4Y7WNA3</accession>
<evidence type="ECO:0000259" key="1">
    <source>
        <dbReference type="Pfam" id="PF01370"/>
    </source>
</evidence>
<evidence type="ECO:0000313" key="2">
    <source>
        <dbReference type="EMBL" id="TES49881.1"/>
    </source>
</evidence>
<comment type="caution">
    <text evidence="2">The sequence shown here is derived from an EMBL/GenBank/DDBJ whole genome shotgun (WGS) entry which is preliminary data.</text>
</comment>
<organism evidence="2 3">
    <name type="scientific">Shouchella lehensis</name>
    <dbReference type="NCBI Taxonomy" id="300825"/>
    <lineage>
        <taxon>Bacteria</taxon>
        <taxon>Bacillati</taxon>
        <taxon>Bacillota</taxon>
        <taxon>Bacilli</taxon>
        <taxon>Bacillales</taxon>
        <taxon>Bacillaceae</taxon>
        <taxon>Shouchella</taxon>
    </lineage>
</organism>
<dbReference type="SUPFAM" id="SSF51735">
    <property type="entry name" value="NAD(P)-binding Rossmann-fold domains"/>
    <property type="match status" value="1"/>
</dbReference>
<evidence type="ECO:0000313" key="3">
    <source>
        <dbReference type="Proteomes" id="UP000298210"/>
    </source>
</evidence>
<dbReference type="PANTHER" id="PTHR48079:SF6">
    <property type="entry name" value="NAD(P)-BINDING DOMAIN-CONTAINING PROTEIN-RELATED"/>
    <property type="match status" value="1"/>
</dbReference>
<dbReference type="PANTHER" id="PTHR48079">
    <property type="entry name" value="PROTEIN YEEZ"/>
    <property type="match status" value="1"/>
</dbReference>
<dbReference type="EMBL" id="SNUX01000002">
    <property type="protein sequence ID" value="TES49881.1"/>
    <property type="molecule type" value="Genomic_DNA"/>
</dbReference>
<name>A0A4Y7WNA3_9BACI</name>
<dbReference type="Pfam" id="PF01370">
    <property type="entry name" value="Epimerase"/>
    <property type="match status" value="1"/>
</dbReference>
<dbReference type="GO" id="GO:0004029">
    <property type="term" value="F:aldehyde dehydrogenase (NAD+) activity"/>
    <property type="evidence" value="ECO:0007669"/>
    <property type="project" value="TreeGrafter"/>
</dbReference>
<dbReference type="InterPro" id="IPR051783">
    <property type="entry name" value="NAD(P)-dependent_oxidoreduct"/>
</dbReference>
<protein>
    <submittedName>
        <fullName evidence="2">NAD-dependent epimerase/dehydratase family protein</fullName>
    </submittedName>
</protein>
<dbReference type="InterPro" id="IPR036291">
    <property type="entry name" value="NAD(P)-bd_dom_sf"/>
</dbReference>
<proteinExistence type="predicted"/>
<reference evidence="2 3" key="1">
    <citation type="submission" date="2019-03" db="EMBL/GenBank/DDBJ databases">
        <authorList>
            <person name="Liu G."/>
        </authorList>
    </citation>
    <scope>NUCLEOTIDE SEQUENCE [LARGE SCALE GENOMIC DNA]</scope>
    <source>
        <strain evidence="2 3">DSM 19099</strain>
    </source>
</reference>
<gene>
    <name evidence="2" type="ORF">E2L03_10575</name>
</gene>
<dbReference type="RefSeq" id="WP_134259149.1">
    <property type="nucleotide sequence ID" value="NZ_LDIM01000006.1"/>
</dbReference>